<name>A0A2U2J3S9_9SPHN</name>
<proteinExistence type="predicted"/>
<feature type="compositionally biased region" description="Low complexity" evidence="1">
    <location>
        <begin position="32"/>
        <end position="43"/>
    </location>
</feature>
<dbReference type="AlphaFoldDB" id="A0A2U2J3S9"/>
<evidence type="ECO:0000313" key="3">
    <source>
        <dbReference type="Proteomes" id="UP000245916"/>
    </source>
</evidence>
<dbReference type="Proteomes" id="UP000245916">
    <property type="component" value="Unassembled WGS sequence"/>
</dbReference>
<sequence>MTRRRFNRLGGLVLLGTLAACGQSDEGGKQVAPPEASQEAAPATQHPVQALPIEKQRSLAFRAAFAENPVLDVEDGQLRYSPARLEWIGDRAVLLSQGKNLDECHACTGALAVHYLEPAGDGFRVTGAWPTLIRGSGYGAPPSEWNLSDKFAQYPVVLVEGGYTAQGCTSGGITLTELRPDEPVQSTLIRTIYSNQSGFGADNGAEIEGEIANIDKGASFDVVYSGSRDFTETWIRRGDSFELRGGETRMPIC</sequence>
<accession>A0A2U2J3S9</accession>
<reference evidence="2 3" key="1">
    <citation type="submission" date="2018-05" db="EMBL/GenBank/DDBJ databases">
        <title>Genome of Sphingosinicella humi QZX222.</title>
        <authorList>
            <person name="Qiao Z."/>
            <person name="Wang G."/>
        </authorList>
    </citation>
    <scope>NUCLEOTIDE SEQUENCE [LARGE SCALE GENOMIC DNA]</scope>
    <source>
        <strain evidence="2 3">QZX222</strain>
    </source>
</reference>
<evidence type="ECO:0000256" key="1">
    <source>
        <dbReference type="SAM" id="MobiDB-lite"/>
    </source>
</evidence>
<dbReference type="OrthoDB" id="7206605at2"/>
<comment type="caution">
    <text evidence="2">The sequence shown here is derived from an EMBL/GenBank/DDBJ whole genome shotgun (WGS) entry which is preliminary data.</text>
</comment>
<evidence type="ECO:0000313" key="2">
    <source>
        <dbReference type="EMBL" id="PWG02931.1"/>
    </source>
</evidence>
<dbReference type="EMBL" id="QFFF01000001">
    <property type="protein sequence ID" value="PWG02931.1"/>
    <property type="molecule type" value="Genomic_DNA"/>
</dbReference>
<gene>
    <name evidence="2" type="ORF">DF286_08670</name>
</gene>
<keyword evidence="3" id="KW-1185">Reference proteome</keyword>
<protein>
    <recommendedName>
        <fullName evidence="4">Lipoprotein</fullName>
    </recommendedName>
</protein>
<dbReference type="PROSITE" id="PS51257">
    <property type="entry name" value="PROKAR_LIPOPROTEIN"/>
    <property type="match status" value="1"/>
</dbReference>
<organism evidence="2 3">
    <name type="scientific">Allosphingosinicella humi</name>
    <dbReference type="NCBI Taxonomy" id="2068657"/>
    <lineage>
        <taxon>Bacteria</taxon>
        <taxon>Pseudomonadati</taxon>
        <taxon>Pseudomonadota</taxon>
        <taxon>Alphaproteobacteria</taxon>
        <taxon>Sphingomonadales</taxon>
        <taxon>Sphingomonadaceae</taxon>
        <taxon>Allosphingosinicella</taxon>
    </lineage>
</organism>
<feature type="region of interest" description="Disordered" evidence="1">
    <location>
        <begin position="25"/>
        <end position="47"/>
    </location>
</feature>
<dbReference type="RefSeq" id="WP_109271069.1">
    <property type="nucleotide sequence ID" value="NZ_QFFF01000001.1"/>
</dbReference>
<evidence type="ECO:0008006" key="4">
    <source>
        <dbReference type="Google" id="ProtNLM"/>
    </source>
</evidence>